<accession>A0A1F8H804</accession>
<name>A0A1F8H804_9BACT</name>
<evidence type="ECO:0000313" key="2">
    <source>
        <dbReference type="EMBL" id="OGN33674.1"/>
    </source>
</evidence>
<feature type="region of interest" description="Disordered" evidence="1">
    <location>
        <begin position="1"/>
        <end position="24"/>
    </location>
</feature>
<evidence type="ECO:0000313" key="3">
    <source>
        <dbReference type="Proteomes" id="UP000177745"/>
    </source>
</evidence>
<reference evidence="2 3" key="1">
    <citation type="journal article" date="2016" name="Nat. Commun.">
        <title>Thousands of microbial genomes shed light on interconnected biogeochemical processes in an aquifer system.</title>
        <authorList>
            <person name="Anantharaman K."/>
            <person name="Brown C.T."/>
            <person name="Hug L.A."/>
            <person name="Sharon I."/>
            <person name="Castelle C.J."/>
            <person name="Probst A.J."/>
            <person name="Thomas B.C."/>
            <person name="Singh A."/>
            <person name="Wilkins M.J."/>
            <person name="Karaoz U."/>
            <person name="Brodie E.L."/>
            <person name="Williams K.H."/>
            <person name="Hubbard S.S."/>
            <person name="Banfield J.F."/>
        </authorList>
    </citation>
    <scope>NUCLEOTIDE SEQUENCE [LARGE SCALE GENOMIC DNA]</scope>
</reference>
<evidence type="ECO:0000256" key="1">
    <source>
        <dbReference type="SAM" id="MobiDB-lite"/>
    </source>
</evidence>
<protein>
    <submittedName>
        <fullName evidence="2">Uncharacterized protein</fullName>
    </submittedName>
</protein>
<sequence length="196" mass="21652">MRNNLVPTEIPHKRASDEPPLPPVPGVEVLESTPKVDLAALANKVAFTFSGDYELVDVWQKPHERNWGMSFVRFVFCRNEYVKKDELFPDFVAQKKGLERIFVEMTSNNLWATQGHLNPYLEKDGAATGHRVLMLGCAGRIPNDWVFSGGRDENNRGIGPKVLLSTRASKLNLTDDAGIVLSAPAPIPEMASAPVA</sequence>
<comment type="caution">
    <text evidence="2">The sequence shown here is derived from an EMBL/GenBank/DDBJ whole genome shotgun (WGS) entry which is preliminary data.</text>
</comment>
<dbReference type="AlphaFoldDB" id="A0A1F8H804"/>
<dbReference type="EMBL" id="MGKY01000013">
    <property type="protein sequence ID" value="OGN33674.1"/>
    <property type="molecule type" value="Genomic_DNA"/>
</dbReference>
<organism evidence="2 3">
    <name type="scientific">Candidatus Yanofskybacteria bacterium RIFCSPLOWO2_12_FULL_43_11b</name>
    <dbReference type="NCBI Taxonomy" id="1802710"/>
    <lineage>
        <taxon>Bacteria</taxon>
        <taxon>Candidatus Yanofskyibacteriota</taxon>
    </lineage>
</organism>
<gene>
    <name evidence="2" type="ORF">A3G51_03605</name>
</gene>
<proteinExistence type="predicted"/>
<dbReference type="Proteomes" id="UP000177745">
    <property type="component" value="Unassembled WGS sequence"/>
</dbReference>